<organism evidence="2 3">
    <name type="scientific">Botryotinia convoluta</name>
    <dbReference type="NCBI Taxonomy" id="54673"/>
    <lineage>
        <taxon>Eukaryota</taxon>
        <taxon>Fungi</taxon>
        <taxon>Dikarya</taxon>
        <taxon>Ascomycota</taxon>
        <taxon>Pezizomycotina</taxon>
        <taxon>Leotiomycetes</taxon>
        <taxon>Helotiales</taxon>
        <taxon>Sclerotiniaceae</taxon>
        <taxon>Botryotinia</taxon>
    </lineage>
</organism>
<evidence type="ECO:0000313" key="2">
    <source>
        <dbReference type="EMBL" id="TGO59112.1"/>
    </source>
</evidence>
<protein>
    <submittedName>
        <fullName evidence="2">Uncharacterized protein</fullName>
    </submittedName>
</protein>
<dbReference type="EMBL" id="PQXN01000048">
    <property type="protein sequence ID" value="TGO59112.1"/>
    <property type="molecule type" value="Genomic_DNA"/>
</dbReference>
<proteinExistence type="predicted"/>
<keyword evidence="3" id="KW-1185">Reference proteome</keyword>
<name>A0A4Z1IHU7_9HELO</name>
<dbReference type="AlphaFoldDB" id="A0A4Z1IHU7"/>
<comment type="caution">
    <text evidence="2">The sequence shown here is derived from an EMBL/GenBank/DDBJ whole genome shotgun (WGS) entry which is preliminary data.</text>
</comment>
<evidence type="ECO:0000313" key="3">
    <source>
        <dbReference type="Proteomes" id="UP000297527"/>
    </source>
</evidence>
<gene>
    <name evidence="2" type="ORF">BCON_0048g00380</name>
</gene>
<accession>A0A4Z1IHU7</accession>
<sequence>MQTGIRTGDIFSQILVTTRNPSLDEIARGHSLSSADVDVMKDDKLRLGKLKRPRGENGDYSDGDDGREAEHAAFGLAEQVDSLRRVLAQVDQSISALRKSLAAHKRPDICHNTRESEEIAHRFSVDILSILARTCF</sequence>
<dbReference type="Proteomes" id="UP000297527">
    <property type="component" value="Unassembled WGS sequence"/>
</dbReference>
<evidence type="ECO:0000256" key="1">
    <source>
        <dbReference type="SAM" id="MobiDB-lite"/>
    </source>
</evidence>
<feature type="region of interest" description="Disordered" evidence="1">
    <location>
        <begin position="48"/>
        <end position="67"/>
    </location>
</feature>
<reference evidence="2 3" key="1">
    <citation type="submission" date="2017-12" db="EMBL/GenBank/DDBJ databases">
        <title>Comparative genomics of Botrytis spp.</title>
        <authorList>
            <person name="Valero-Jimenez C.A."/>
            <person name="Tapia P."/>
            <person name="Veloso J."/>
            <person name="Silva-Moreno E."/>
            <person name="Staats M."/>
            <person name="Valdes J.H."/>
            <person name="Van Kan J.A.L."/>
        </authorList>
    </citation>
    <scope>NUCLEOTIDE SEQUENCE [LARGE SCALE GENOMIC DNA]</scope>
    <source>
        <strain evidence="2 3">MUCL11595</strain>
    </source>
</reference>
<dbReference type="OrthoDB" id="5322539at2759"/>